<dbReference type="EMBL" id="KQ981754">
    <property type="protein sequence ID" value="KYN36141.1"/>
    <property type="molecule type" value="Genomic_DNA"/>
</dbReference>
<evidence type="ECO:0000313" key="2">
    <source>
        <dbReference type="EMBL" id="KYN36141.1"/>
    </source>
</evidence>
<evidence type="ECO:0000313" key="3">
    <source>
        <dbReference type="Proteomes" id="UP000078541"/>
    </source>
</evidence>
<reference evidence="2 3" key="1">
    <citation type="submission" date="2016-03" db="EMBL/GenBank/DDBJ databases">
        <title>Trachymyrmex septentrionalis WGS genome.</title>
        <authorList>
            <person name="Nygaard S."/>
            <person name="Hu H."/>
            <person name="Boomsma J."/>
            <person name="Zhang G."/>
        </authorList>
    </citation>
    <scope>NUCLEOTIDE SEQUENCE [LARGE SCALE GENOMIC DNA]</scope>
    <source>
        <strain evidence="2">Tsep2-gDNA-1</strain>
        <tissue evidence="2">Whole body</tissue>
    </source>
</reference>
<proteinExistence type="predicted"/>
<keyword evidence="3" id="KW-1185">Reference proteome</keyword>
<dbReference type="AlphaFoldDB" id="A0A151JUB2"/>
<dbReference type="Gene3D" id="3.40.1440.10">
    <property type="entry name" value="GIY-YIG endonuclease"/>
    <property type="match status" value="1"/>
</dbReference>
<feature type="domain" description="Helix-turn-helix" evidence="1">
    <location>
        <begin position="96"/>
        <end position="155"/>
    </location>
</feature>
<organism evidence="2 3">
    <name type="scientific">Trachymyrmex septentrionalis</name>
    <dbReference type="NCBI Taxonomy" id="34720"/>
    <lineage>
        <taxon>Eukaryota</taxon>
        <taxon>Metazoa</taxon>
        <taxon>Ecdysozoa</taxon>
        <taxon>Arthropoda</taxon>
        <taxon>Hexapoda</taxon>
        <taxon>Insecta</taxon>
        <taxon>Pterygota</taxon>
        <taxon>Neoptera</taxon>
        <taxon>Endopterygota</taxon>
        <taxon>Hymenoptera</taxon>
        <taxon>Apocrita</taxon>
        <taxon>Aculeata</taxon>
        <taxon>Formicoidea</taxon>
        <taxon>Formicidae</taxon>
        <taxon>Myrmicinae</taxon>
        <taxon>Trachymyrmex</taxon>
    </lineage>
</organism>
<protein>
    <recommendedName>
        <fullName evidence="1">Helix-turn-helix domain-containing protein</fullName>
    </recommendedName>
</protein>
<sequence>MHWKKKEFITKQTYKKLLCTGLSLSPIIANLIMEDLCGYIEEIDKILINFNSWQPRLQFTIEVGGNRIDFLDLTIIIIEKRGLEFDWFHKPTFSGQYLNYLSTHPNPQKKGVITEMIDRAILLSSSKFHYKNMKFIVNTLLHNDYPIDFIFNNINSRLKILFQKLRMKENDVVSDDADEEHPPWFILSYVPPISEKFFMIIKNINVKLSFFSLNKLNKFIKVQKDTKFSNKNVMYKIPCKDCDAAYVGQIGRKLFTRVSEHCNHINSINKNQSVMTDYRLDFNHEFDWESVQILDKKRFLNKRLNSEMFHIYMQKNGLNLKTDTKCMLPY</sequence>
<dbReference type="InterPro" id="IPR035901">
    <property type="entry name" value="GIY-YIG_endonuc_sf"/>
</dbReference>
<gene>
    <name evidence="2" type="ORF">ALC56_09516</name>
</gene>
<dbReference type="InterPro" id="IPR058912">
    <property type="entry name" value="HTH_animal"/>
</dbReference>
<dbReference type="PANTHER" id="PTHR21301:SF10">
    <property type="entry name" value="REVERSE TRANSCRIPTASE DOMAIN-CONTAINING PROTEIN"/>
    <property type="match status" value="1"/>
</dbReference>
<accession>A0A151JUB2</accession>
<name>A0A151JUB2_9HYME</name>
<dbReference type="Proteomes" id="UP000078541">
    <property type="component" value="Unassembled WGS sequence"/>
</dbReference>
<dbReference type="STRING" id="34720.A0A151JUB2"/>
<evidence type="ECO:0000259" key="1">
    <source>
        <dbReference type="Pfam" id="PF26215"/>
    </source>
</evidence>
<dbReference type="Pfam" id="PF26215">
    <property type="entry name" value="HTH_animal"/>
    <property type="match status" value="1"/>
</dbReference>
<dbReference type="PANTHER" id="PTHR21301">
    <property type="entry name" value="REVERSE TRANSCRIPTASE"/>
    <property type="match status" value="1"/>
</dbReference>